<gene>
    <name evidence="5" type="ORF">LSTR_LSTR011728</name>
</gene>
<feature type="compositionally biased region" description="Gly residues" evidence="3">
    <location>
        <begin position="383"/>
        <end position="403"/>
    </location>
</feature>
<feature type="coiled-coil region" evidence="2">
    <location>
        <begin position="118"/>
        <end position="145"/>
    </location>
</feature>
<keyword evidence="6" id="KW-1185">Reference proteome</keyword>
<keyword evidence="1 2" id="KW-0175">Coiled coil</keyword>
<feature type="compositionally biased region" description="Low complexity" evidence="3">
    <location>
        <begin position="370"/>
        <end position="382"/>
    </location>
</feature>
<dbReference type="PANTHER" id="PTHR14882:SF5">
    <property type="entry name" value="COILED-COIL DOMAIN CONTAINING 74A"/>
    <property type="match status" value="1"/>
</dbReference>
<dbReference type="AlphaFoldDB" id="A0A482WML4"/>
<evidence type="ECO:0000256" key="2">
    <source>
        <dbReference type="SAM" id="Coils"/>
    </source>
</evidence>
<evidence type="ECO:0000313" key="6">
    <source>
        <dbReference type="Proteomes" id="UP000291343"/>
    </source>
</evidence>
<dbReference type="Proteomes" id="UP000291343">
    <property type="component" value="Unassembled WGS sequence"/>
</dbReference>
<feature type="compositionally biased region" description="Gly residues" evidence="3">
    <location>
        <begin position="321"/>
        <end position="338"/>
    </location>
</feature>
<evidence type="ECO:0000256" key="1">
    <source>
        <dbReference type="ARBA" id="ARBA00023054"/>
    </source>
</evidence>
<dbReference type="InterPro" id="IPR039496">
    <property type="entry name" value="CCDC92/74_N"/>
</dbReference>
<reference evidence="5 6" key="1">
    <citation type="journal article" date="2017" name="Gigascience">
        <title>Genome sequence of the small brown planthopper, Laodelphax striatellus.</title>
        <authorList>
            <person name="Zhu J."/>
            <person name="Jiang F."/>
            <person name="Wang X."/>
            <person name="Yang P."/>
            <person name="Bao Y."/>
            <person name="Zhao W."/>
            <person name="Wang W."/>
            <person name="Lu H."/>
            <person name="Wang Q."/>
            <person name="Cui N."/>
            <person name="Li J."/>
            <person name="Chen X."/>
            <person name="Luo L."/>
            <person name="Yu J."/>
            <person name="Kang L."/>
            <person name="Cui F."/>
        </authorList>
    </citation>
    <scope>NUCLEOTIDE SEQUENCE [LARGE SCALE GENOMIC DNA]</scope>
    <source>
        <strain evidence="5">Lst14</strain>
    </source>
</reference>
<feature type="domain" description="CCDC92/74 N-terminal" evidence="4">
    <location>
        <begin position="106"/>
        <end position="153"/>
    </location>
</feature>
<proteinExistence type="predicted"/>
<comment type="caution">
    <text evidence="5">The sequence shown here is derived from an EMBL/GenBank/DDBJ whole genome shotgun (WGS) entry which is preliminary data.</text>
</comment>
<feature type="region of interest" description="Disordered" evidence="3">
    <location>
        <begin position="254"/>
        <end position="411"/>
    </location>
</feature>
<feature type="compositionally biased region" description="Gly residues" evidence="3">
    <location>
        <begin position="360"/>
        <end position="369"/>
    </location>
</feature>
<organism evidence="5 6">
    <name type="scientific">Laodelphax striatellus</name>
    <name type="common">Small brown planthopper</name>
    <name type="synonym">Delphax striatella</name>
    <dbReference type="NCBI Taxonomy" id="195883"/>
    <lineage>
        <taxon>Eukaryota</taxon>
        <taxon>Metazoa</taxon>
        <taxon>Ecdysozoa</taxon>
        <taxon>Arthropoda</taxon>
        <taxon>Hexapoda</taxon>
        <taxon>Insecta</taxon>
        <taxon>Pterygota</taxon>
        <taxon>Neoptera</taxon>
        <taxon>Paraneoptera</taxon>
        <taxon>Hemiptera</taxon>
        <taxon>Auchenorrhyncha</taxon>
        <taxon>Fulgoroidea</taxon>
        <taxon>Delphacidae</taxon>
        <taxon>Criomorphinae</taxon>
        <taxon>Laodelphax</taxon>
    </lineage>
</organism>
<sequence length="411" mass="44813">MAFGLCQVYNKLICRRWQDVDGGDDVLRVVAKPVLPPLISCTHLRPSPRLANARNASLNTNTAAQPNKVVGKKGAPELVAVGTASSLGSSGPALVLPSMSADPLLRITQLEQNIRFLHEQHQLMLASLHQEIEVLRQRNRDLQFQLVFTKKNSVYGNLTSSDSSPEEENKSKLTLSPKQMNPQNLQVEILEREIAELKTALNDANETNEATTKELEEVNKQVETFLGKEADYESRLDDADKLIRRLRKEIDDQRREMNSYRMHHNKRDGGNPGGGRHHGNGGGRRSGGNSRGDRDDGQRFPPLHSQYWQRNRPGPQDYGQGQSGRGGDMGEGSSGENGGASSLPHLAQPPPPQRHYKNQPGGGGGGRGGNRYYSNSNHYYNNRGGGGGGGGSGGSNPQRGGGAANHREQSQ</sequence>
<evidence type="ECO:0000256" key="3">
    <source>
        <dbReference type="SAM" id="MobiDB-lite"/>
    </source>
</evidence>
<dbReference type="PANTHER" id="PTHR14882">
    <property type="entry name" value="COILED-COIL DOMAIN-CONTAINING 74A"/>
    <property type="match status" value="1"/>
</dbReference>
<feature type="compositionally biased region" description="Gly residues" evidence="3">
    <location>
        <begin position="270"/>
        <end position="290"/>
    </location>
</feature>
<dbReference type="InParanoid" id="A0A482WML4"/>
<evidence type="ECO:0000313" key="5">
    <source>
        <dbReference type="EMBL" id="RZF34486.1"/>
    </source>
</evidence>
<protein>
    <recommendedName>
        <fullName evidence="4">CCDC92/74 N-terminal domain-containing protein</fullName>
    </recommendedName>
</protein>
<dbReference type="OrthoDB" id="2155209at2759"/>
<accession>A0A482WML4</accession>
<evidence type="ECO:0000259" key="4">
    <source>
        <dbReference type="Pfam" id="PF14916"/>
    </source>
</evidence>
<feature type="region of interest" description="Disordered" evidence="3">
    <location>
        <begin position="155"/>
        <end position="179"/>
    </location>
</feature>
<dbReference type="Pfam" id="PF14916">
    <property type="entry name" value="CCDC92"/>
    <property type="match status" value="1"/>
</dbReference>
<name>A0A482WML4_LAOST</name>
<dbReference type="InterPro" id="IPR040370">
    <property type="entry name" value="CCDC74A/CCDC74B/CCDC92"/>
</dbReference>
<dbReference type="SMR" id="A0A482WML4"/>
<dbReference type="EMBL" id="QKKF02031305">
    <property type="protein sequence ID" value="RZF34486.1"/>
    <property type="molecule type" value="Genomic_DNA"/>
</dbReference>